<dbReference type="EMBL" id="AJAT01000015">
    <property type="protein sequence ID" value="EOL43924.1"/>
    <property type="molecule type" value="Genomic_DNA"/>
</dbReference>
<evidence type="ECO:0000313" key="2">
    <source>
        <dbReference type="Proteomes" id="UP000013785"/>
    </source>
</evidence>
<evidence type="ECO:0000313" key="1">
    <source>
        <dbReference type="EMBL" id="EOL43924.1"/>
    </source>
</evidence>
<sequence length="147" mass="17545">MKEFFENRKRRNFCSVYFDSKHSFTSVERRCVFPMEWTEEQIKNYFCTNMEVSKVRVKKHSIESVICLEETIQSVIDKLEDRMLVEKFWDDAKIYLAELCNECSMVIVAGMDTVEEDIKAFILKDSGQVPNYVDYYSDCWVKKEQPL</sequence>
<dbReference type="STRING" id="154621.RV11_GL001059"/>
<gene>
    <name evidence="1" type="ORF">UC3_01906</name>
</gene>
<organism evidence="1 2">
    <name type="scientific">Enterococcus phoeniculicola ATCC BAA-412</name>
    <dbReference type="NCBI Taxonomy" id="1158610"/>
    <lineage>
        <taxon>Bacteria</taxon>
        <taxon>Bacillati</taxon>
        <taxon>Bacillota</taxon>
        <taxon>Bacilli</taxon>
        <taxon>Lactobacillales</taxon>
        <taxon>Enterococcaceae</taxon>
        <taxon>Enterococcus</taxon>
    </lineage>
</organism>
<keyword evidence="2" id="KW-1185">Reference proteome</keyword>
<dbReference type="PATRIC" id="fig|1158610.3.peg.1900"/>
<dbReference type="Proteomes" id="UP000013785">
    <property type="component" value="Unassembled WGS sequence"/>
</dbReference>
<dbReference type="HOGENOM" id="CLU_1765214_0_0_9"/>
<proteinExistence type="predicted"/>
<dbReference type="AlphaFoldDB" id="R3TQW7"/>
<accession>R3TQW7</accession>
<protein>
    <submittedName>
        <fullName evidence="1">Uncharacterized protein</fullName>
    </submittedName>
</protein>
<name>R3TQW7_9ENTE</name>
<reference evidence="1 2" key="1">
    <citation type="submission" date="2013-02" db="EMBL/GenBank/DDBJ databases">
        <title>The Genome Sequence of Enterococcus phoeniculicola BAA-412.</title>
        <authorList>
            <consortium name="The Broad Institute Genome Sequencing Platform"/>
            <consortium name="The Broad Institute Genome Sequencing Center for Infectious Disease"/>
            <person name="Earl A.M."/>
            <person name="Gilmore M.S."/>
            <person name="Lebreton F."/>
            <person name="Walker B."/>
            <person name="Young S.K."/>
            <person name="Zeng Q."/>
            <person name="Gargeya S."/>
            <person name="Fitzgerald M."/>
            <person name="Haas B."/>
            <person name="Abouelleil A."/>
            <person name="Alvarado L."/>
            <person name="Arachchi H.M."/>
            <person name="Berlin A.M."/>
            <person name="Chapman S.B."/>
            <person name="Dewar J."/>
            <person name="Goldberg J."/>
            <person name="Griggs A."/>
            <person name="Gujja S."/>
            <person name="Hansen M."/>
            <person name="Howarth C."/>
            <person name="Imamovic A."/>
            <person name="Larimer J."/>
            <person name="McCowan C."/>
            <person name="Murphy C."/>
            <person name="Neiman D."/>
            <person name="Pearson M."/>
            <person name="Priest M."/>
            <person name="Roberts A."/>
            <person name="Saif S."/>
            <person name="Shea T."/>
            <person name="Sisk P."/>
            <person name="Sykes S."/>
            <person name="Wortman J."/>
            <person name="Nusbaum C."/>
            <person name="Birren B."/>
        </authorList>
    </citation>
    <scope>NUCLEOTIDE SEQUENCE [LARGE SCALE GENOMIC DNA]</scope>
    <source>
        <strain evidence="1 2">ATCC BAA-412</strain>
    </source>
</reference>
<comment type="caution">
    <text evidence="1">The sequence shown here is derived from an EMBL/GenBank/DDBJ whole genome shotgun (WGS) entry which is preliminary data.</text>
</comment>